<evidence type="ECO:0000313" key="2">
    <source>
        <dbReference type="EMBL" id="KEA62786.1"/>
    </source>
</evidence>
<dbReference type="STRING" id="1232683.ADIMK_3258"/>
<gene>
    <name evidence="2" type="ORF">ADIMK_3258</name>
</gene>
<protein>
    <recommendedName>
        <fullName evidence="4">Cytochrome c oxidase subunit CcoQ</fullName>
    </recommendedName>
</protein>
<feature type="compositionally biased region" description="Basic and acidic residues" evidence="1">
    <location>
        <begin position="36"/>
        <end position="51"/>
    </location>
</feature>
<comment type="caution">
    <text evidence="2">The sequence shown here is derived from an EMBL/GenBank/DDBJ whole genome shotgun (WGS) entry which is preliminary data.</text>
</comment>
<dbReference type="EMBL" id="JMQN01000047">
    <property type="protein sequence ID" value="KEA62786.1"/>
    <property type="molecule type" value="Genomic_DNA"/>
</dbReference>
<reference evidence="2 3" key="1">
    <citation type="submission" date="2014-04" db="EMBL/GenBank/DDBJ databases">
        <title>Marinobacterium kochiensis sp. nov., isolated from sediment sample collected from Kochi backwaters in Kerala, India.</title>
        <authorList>
            <person name="Singh A."/>
            <person name="Pinnaka A.K."/>
        </authorList>
    </citation>
    <scope>NUCLEOTIDE SEQUENCE [LARGE SCALE GENOMIC DNA]</scope>
    <source>
        <strain evidence="2 3">AK27</strain>
    </source>
</reference>
<organism evidence="2 3">
    <name type="scientific">Marinobacterium lacunae</name>
    <dbReference type="NCBI Taxonomy" id="1232683"/>
    <lineage>
        <taxon>Bacteria</taxon>
        <taxon>Pseudomonadati</taxon>
        <taxon>Pseudomonadota</taxon>
        <taxon>Gammaproteobacteria</taxon>
        <taxon>Oceanospirillales</taxon>
        <taxon>Oceanospirillaceae</taxon>
        <taxon>Marinobacterium</taxon>
    </lineage>
</organism>
<name>A0A081FW81_9GAMM</name>
<dbReference type="InterPro" id="IPR008621">
    <property type="entry name" value="Cbb3-typ_cyt_oxidase_comp"/>
</dbReference>
<feature type="region of interest" description="Disordered" evidence="1">
    <location>
        <begin position="17"/>
        <end position="51"/>
    </location>
</feature>
<dbReference type="CDD" id="cd01324">
    <property type="entry name" value="cbb3_Oxidase_CcoQ"/>
    <property type="match status" value="1"/>
</dbReference>
<keyword evidence="3" id="KW-1185">Reference proteome</keyword>
<dbReference type="PATRIC" id="fig|1232683.4.peg.3208"/>
<dbReference type="AlphaFoldDB" id="A0A081FW81"/>
<sequence length="51" mass="5683">MLITFVALFLWVASPKNSKKYDEAAQAPFADEEGEQPPKQDSDANNGRNDK</sequence>
<proteinExistence type="predicted"/>
<dbReference type="Proteomes" id="UP000028252">
    <property type="component" value="Unassembled WGS sequence"/>
</dbReference>
<evidence type="ECO:0000256" key="1">
    <source>
        <dbReference type="SAM" id="MobiDB-lite"/>
    </source>
</evidence>
<dbReference type="Pfam" id="PF05545">
    <property type="entry name" value="FixQ"/>
    <property type="match status" value="1"/>
</dbReference>
<evidence type="ECO:0000313" key="3">
    <source>
        <dbReference type="Proteomes" id="UP000028252"/>
    </source>
</evidence>
<evidence type="ECO:0008006" key="4">
    <source>
        <dbReference type="Google" id="ProtNLM"/>
    </source>
</evidence>
<accession>A0A081FW81</accession>